<comment type="similarity">
    <text evidence="1">Belongs to the HTATSF1 family.</text>
</comment>
<evidence type="ECO:0000313" key="11">
    <source>
        <dbReference type="Proteomes" id="UP001321749"/>
    </source>
</evidence>
<dbReference type="Gene3D" id="2.30.29.70">
    <property type="entry name" value="Proteasomal ubiquitin receptor Rpn13/ADRM1"/>
    <property type="match status" value="1"/>
</dbReference>
<feature type="compositionally biased region" description="Basic and acidic residues" evidence="7">
    <location>
        <begin position="148"/>
        <end position="163"/>
    </location>
</feature>
<dbReference type="GO" id="GO:0005684">
    <property type="term" value="C:U2-type spliceosomal complex"/>
    <property type="evidence" value="ECO:0007669"/>
    <property type="project" value="TreeGrafter"/>
</dbReference>
<evidence type="ECO:0000256" key="5">
    <source>
        <dbReference type="ARBA" id="ARBA00023187"/>
    </source>
</evidence>
<dbReference type="InterPro" id="IPR035979">
    <property type="entry name" value="RBD_domain_sf"/>
</dbReference>
<keyword evidence="11" id="KW-1185">Reference proteome</keyword>
<evidence type="ECO:0000259" key="9">
    <source>
        <dbReference type="PROSITE" id="PS51917"/>
    </source>
</evidence>
<name>A0AAV9HVN7_9PEZI</name>
<dbReference type="CDD" id="cd12281">
    <property type="entry name" value="RRM1_TatSF1_like"/>
    <property type="match status" value="1"/>
</dbReference>
<dbReference type="InterPro" id="IPR012677">
    <property type="entry name" value="Nucleotide-bd_a/b_plait_sf"/>
</dbReference>
<keyword evidence="3" id="KW-0677">Repeat</keyword>
<evidence type="ECO:0000259" key="8">
    <source>
        <dbReference type="PROSITE" id="PS50102"/>
    </source>
</evidence>
<keyword evidence="2" id="KW-0507">mRNA processing</keyword>
<proteinExistence type="inferred from homology"/>
<dbReference type="GO" id="GO:0005686">
    <property type="term" value="C:U2 snRNP"/>
    <property type="evidence" value="ECO:0007669"/>
    <property type="project" value="TreeGrafter"/>
</dbReference>
<protein>
    <submittedName>
        <fullName evidence="10">Nuclear mrna splicing factor-associated protein</fullName>
    </submittedName>
</protein>
<dbReference type="Pfam" id="PF00076">
    <property type="entry name" value="RRM_1"/>
    <property type="match status" value="1"/>
</dbReference>
<feature type="region of interest" description="Disordered" evidence="7">
    <location>
        <begin position="592"/>
        <end position="647"/>
    </location>
</feature>
<feature type="compositionally biased region" description="Basic and acidic residues" evidence="7">
    <location>
        <begin position="592"/>
        <end position="604"/>
    </location>
</feature>
<evidence type="ECO:0000256" key="4">
    <source>
        <dbReference type="ARBA" id="ARBA00022884"/>
    </source>
</evidence>
<evidence type="ECO:0000256" key="7">
    <source>
        <dbReference type="SAM" id="MobiDB-lite"/>
    </source>
</evidence>
<dbReference type="GO" id="GO:0000398">
    <property type="term" value="P:mRNA splicing, via spliceosome"/>
    <property type="evidence" value="ECO:0007669"/>
    <property type="project" value="InterPro"/>
</dbReference>
<dbReference type="Gene3D" id="1.10.2020.20">
    <property type="match status" value="1"/>
</dbReference>
<feature type="compositionally biased region" description="Polar residues" evidence="7">
    <location>
        <begin position="618"/>
        <end position="631"/>
    </location>
</feature>
<feature type="domain" description="RRM" evidence="8">
    <location>
        <begin position="495"/>
        <end position="588"/>
    </location>
</feature>
<evidence type="ECO:0000256" key="3">
    <source>
        <dbReference type="ARBA" id="ARBA00022737"/>
    </source>
</evidence>
<feature type="domain" description="Pru" evidence="9">
    <location>
        <begin position="1"/>
        <end position="141"/>
    </location>
</feature>
<dbReference type="PROSITE" id="PS51917">
    <property type="entry name" value="PRU"/>
    <property type="match status" value="1"/>
</dbReference>
<dbReference type="InterPro" id="IPR038108">
    <property type="entry name" value="RPN13_DEUBAD_sf"/>
</dbReference>
<dbReference type="CDD" id="cd12285">
    <property type="entry name" value="RRM3_RBM39_like"/>
    <property type="match status" value="1"/>
</dbReference>
<dbReference type="FunFam" id="3.30.70.330:FF:000105">
    <property type="entry name" value="HIV Tat-specific factor 1 homolog"/>
    <property type="match status" value="1"/>
</dbReference>
<dbReference type="InterPro" id="IPR032368">
    <property type="entry name" value="RPN13_DEUBAD"/>
</dbReference>
<accession>A0AAV9HVN7</accession>
<evidence type="ECO:0000313" key="10">
    <source>
        <dbReference type="EMBL" id="KAK4464927.1"/>
    </source>
</evidence>
<feature type="compositionally biased region" description="Gly residues" evidence="7">
    <location>
        <begin position="186"/>
        <end position="195"/>
    </location>
</feature>
<dbReference type="InterPro" id="IPR000504">
    <property type="entry name" value="RRM_dom"/>
</dbReference>
<dbReference type="SMART" id="SM00360">
    <property type="entry name" value="RRM"/>
    <property type="match status" value="2"/>
</dbReference>
<evidence type="ECO:0000256" key="1">
    <source>
        <dbReference type="ARBA" id="ARBA00007747"/>
    </source>
</evidence>
<dbReference type="PANTHER" id="PTHR15608">
    <property type="entry name" value="SPLICING FACTOR U2AF-ASSOCIATED PROTEIN 2"/>
    <property type="match status" value="1"/>
</dbReference>
<keyword evidence="5" id="KW-0508">mRNA splicing</keyword>
<dbReference type="InterPro" id="IPR034393">
    <property type="entry name" value="TatSF1-like"/>
</dbReference>
<feature type="compositionally biased region" description="Basic and acidic residues" evidence="7">
    <location>
        <begin position="461"/>
        <end position="472"/>
    </location>
</feature>
<dbReference type="InterPro" id="IPR038633">
    <property type="entry name" value="Rpn13/ADRM1_Pru_sf"/>
</dbReference>
<feature type="region of interest" description="Disordered" evidence="7">
    <location>
        <begin position="148"/>
        <end position="218"/>
    </location>
</feature>
<dbReference type="InterPro" id="IPR044868">
    <property type="entry name" value="Rpn13/ADRM1_Pru"/>
</dbReference>
<dbReference type="Proteomes" id="UP001321749">
    <property type="component" value="Unassembled WGS sequence"/>
</dbReference>
<feature type="region of interest" description="Disordered" evidence="7">
    <location>
        <begin position="440"/>
        <end position="494"/>
    </location>
</feature>
<dbReference type="EMBL" id="MU864944">
    <property type="protein sequence ID" value="KAK4464927.1"/>
    <property type="molecule type" value="Genomic_DNA"/>
</dbReference>
<dbReference type="PROSITE" id="PS50102">
    <property type="entry name" value="RRM"/>
    <property type="match status" value="1"/>
</dbReference>
<keyword evidence="4 6" id="KW-0694">RNA-binding</keyword>
<feature type="compositionally biased region" description="Low complexity" evidence="7">
    <location>
        <begin position="473"/>
        <end position="482"/>
    </location>
</feature>
<dbReference type="GO" id="GO:0003723">
    <property type="term" value="F:RNA binding"/>
    <property type="evidence" value="ECO:0007669"/>
    <property type="project" value="UniProtKB-UniRule"/>
</dbReference>
<dbReference type="InterPro" id="IPR034392">
    <property type="entry name" value="TatSF1-like_RRM1"/>
</dbReference>
<dbReference type="Pfam" id="PF04683">
    <property type="entry name" value="Rpn13_ADRM1_Pru"/>
    <property type="match status" value="1"/>
</dbReference>
<reference evidence="10" key="1">
    <citation type="journal article" date="2023" name="Mol. Phylogenet. Evol.">
        <title>Genome-scale phylogeny and comparative genomics of the fungal order Sordariales.</title>
        <authorList>
            <person name="Hensen N."/>
            <person name="Bonometti L."/>
            <person name="Westerberg I."/>
            <person name="Brannstrom I.O."/>
            <person name="Guillou S."/>
            <person name="Cros-Aarteil S."/>
            <person name="Calhoun S."/>
            <person name="Haridas S."/>
            <person name="Kuo A."/>
            <person name="Mondo S."/>
            <person name="Pangilinan J."/>
            <person name="Riley R."/>
            <person name="LaButti K."/>
            <person name="Andreopoulos B."/>
            <person name="Lipzen A."/>
            <person name="Chen C."/>
            <person name="Yan M."/>
            <person name="Daum C."/>
            <person name="Ng V."/>
            <person name="Clum A."/>
            <person name="Steindorff A."/>
            <person name="Ohm R.A."/>
            <person name="Martin F."/>
            <person name="Silar P."/>
            <person name="Natvig D.O."/>
            <person name="Lalanne C."/>
            <person name="Gautier V."/>
            <person name="Ament-Velasquez S.L."/>
            <person name="Kruys A."/>
            <person name="Hutchinson M.I."/>
            <person name="Powell A.J."/>
            <person name="Barry K."/>
            <person name="Miller A.N."/>
            <person name="Grigoriev I.V."/>
            <person name="Debuchy R."/>
            <person name="Gladieux P."/>
            <person name="Hiltunen Thoren M."/>
            <person name="Johannesson H."/>
        </authorList>
    </citation>
    <scope>NUCLEOTIDE SEQUENCE</scope>
    <source>
        <strain evidence="10">PSN324</strain>
    </source>
</reference>
<evidence type="ECO:0000256" key="6">
    <source>
        <dbReference type="PROSITE-ProRule" id="PRU00176"/>
    </source>
</evidence>
<organism evidence="10 11">
    <name type="scientific">Cladorrhinum samala</name>
    <dbReference type="NCBI Taxonomy" id="585594"/>
    <lineage>
        <taxon>Eukaryota</taxon>
        <taxon>Fungi</taxon>
        <taxon>Dikarya</taxon>
        <taxon>Ascomycota</taxon>
        <taxon>Pezizomycotina</taxon>
        <taxon>Sordariomycetes</taxon>
        <taxon>Sordariomycetidae</taxon>
        <taxon>Sordariales</taxon>
        <taxon>Podosporaceae</taxon>
        <taxon>Cladorrhinum</taxon>
    </lineage>
</organism>
<dbReference type="SUPFAM" id="SSF54928">
    <property type="entry name" value="RNA-binding domain, RBD"/>
    <property type="match status" value="2"/>
</dbReference>
<dbReference type="Gene3D" id="3.30.70.330">
    <property type="match status" value="2"/>
</dbReference>
<dbReference type="AlphaFoldDB" id="A0AAV9HVN7"/>
<evidence type="ECO:0000256" key="2">
    <source>
        <dbReference type="ARBA" id="ARBA00022664"/>
    </source>
</evidence>
<dbReference type="PANTHER" id="PTHR15608:SF0">
    <property type="entry name" value="HIV TAT-SPECIFIC FACTOR 1"/>
    <property type="match status" value="1"/>
</dbReference>
<reference evidence="10" key="2">
    <citation type="submission" date="2023-06" db="EMBL/GenBank/DDBJ databases">
        <authorList>
            <consortium name="Lawrence Berkeley National Laboratory"/>
            <person name="Mondo S.J."/>
            <person name="Hensen N."/>
            <person name="Bonometti L."/>
            <person name="Westerberg I."/>
            <person name="Brannstrom I.O."/>
            <person name="Guillou S."/>
            <person name="Cros-Aarteil S."/>
            <person name="Calhoun S."/>
            <person name="Haridas S."/>
            <person name="Kuo A."/>
            <person name="Pangilinan J."/>
            <person name="Riley R."/>
            <person name="Labutti K."/>
            <person name="Andreopoulos B."/>
            <person name="Lipzen A."/>
            <person name="Chen C."/>
            <person name="Yanf M."/>
            <person name="Daum C."/>
            <person name="Ng V."/>
            <person name="Clum A."/>
            <person name="Steindorff A."/>
            <person name="Ohm R."/>
            <person name="Martin F."/>
            <person name="Silar P."/>
            <person name="Natvig D."/>
            <person name="Lalanne C."/>
            <person name="Gautier V."/>
            <person name="Ament-Velasquez S.L."/>
            <person name="Kruys A."/>
            <person name="Hutchinson M.I."/>
            <person name="Powell A.J."/>
            <person name="Barry K."/>
            <person name="Miller A.N."/>
            <person name="Grigoriev I.V."/>
            <person name="Debuchy R."/>
            <person name="Gladieux P."/>
            <person name="Thoren M.H."/>
            <person name="Johannesson H."/>
        </authorList>
    </citation>
    <scope>NUCLEOTIDE SEQUENCE</scope>
    <source>
        <strain evidence="10">PSN324</strain>
    </source>
</reference>
<sequence>MRHHRRRFIPHFCSPTSANELQPSSKPYKIRCDPRPGYLYLFPDDSELIHFCWRPRDAPLDQPEDDLITVPGDCNFVAYNYRTESSAKTNGRIFSLKFASSSQRHLFWLQSKPQGRSGDPSWFSPRDLKIGDIVDQLLQGAEVDVHHELSSVRNNTDDSRRDADDDETMEDVEGRGNSSSAHRGGHGGAGPGATGGDFREEGEDAREGGGDGARAASSNVDAAAAVRNFLDSLKGNPMAGGSGGQSAQGKAYPLLNDLLEPSTTIDMLDSAPDEYVDHLLDYLPPMVLVLTQQGENGDDITKEPSAEAIDAAKQAMSAQQKRALVKKVLRSPQFSQSLSSLTAALRDGGLPSVAEALGVPVENGGRVRGGTVPLGGGDAIEAFVEEEFDQDERISFSKLDNKYIAVQDDGTEFEFDEDLKRWIPMIDEELIEAQQRGYMMPGVNDDEDEAAPAQGRKRKMDHSSSNDREQDNNGRSSSNKNSKQAKRPAQPKQNTAVYVTGLPLDATVDEVAELFSRKCGVIAEEIDSGRPRIKMYTDAEGNFKGDALVVFFKPQSVDMAIMLLDDTDFRITPSGLTSGRIRVQAADMSYKKTKYEEDPARDNTKASSSSAGGGGGSNIASDGTGSVSKSDNNNNHNNKARHQEKAKIIRKTQKLSAKLADWSDDDEIAGIPAPKGGKWDKVVILRHMFTLEELEEDPAALLDIKDDIRDECEKLGPVTNVVLFDKEEEGIVSVRFGTVEAAQACVNLMHGRAFDGRTVEAFFATGREKFKKSRDKEGNNDDGENDSD</sequence>
<dbReference type="Pfam" id="PF16550">
    <property type="entry name" value="RPN13_C"/>
    <property type="match status" value="1"/>
</dbReference>
<gene>
    <name evidence="10" type="ORF">QBC42DRAFT_303841</name>
</gene>
<comment type="caution">
    <text evidence="10">The sequence shown here is derived from an EMBL/GenBank/DDBJ whole genome shotgun (WGS) entry which is preliminary data.</text>
</comment>